<feature type="domain" description="TF-B3" evidence="7">
    <location>
        <begin position="249"/>
        <end position="350"/>
    </location>
</feature>
<dbReference type="Pfam" id="PF02362">
    <property type="entry name" value="B3"/>
    <property type="match status" value="2"/>
</dbReference>
<comment type="subcellular location">
    <subcellularLocation>
        <location evidence="1">Nucleus</location>
    </subcellularLocation>
</comment>
<evidence type="ECO:0000313" key="9">
    <source>
        <dbReference type="Proteomes" id="UP001152561"/>
    </source>
</evidence>
<proteinExistence type="predicted"/>
<feature type="compositionally biased region" description="Polar residues" evidence="6">
    <location>
        <begin position="175"/>
        <end position="187"/>
    </location>
</feature>
<evidence type="ECO:0000256" key="6">
    <source>
        <dbReference type="SAM" id="MobiDB-lite"/>
    </source>
</evidence>
<sequence>MATICERCKVVEKQKYWEDFDKHQFFKVMINDFRRRLRIPVKFVTNLKEGHKLLGPKILTGPSGTSWLVEVKRTDDDDYVFCNGWEIFVKDHCLEDADLLVFKMNDFTSFAVMIFDSTACEKEVTFFVKKNRIPCKHPDEITDAHSNEQKSSEDESSNDDADEPIRRKGSESSHGKQYQLPSPQPTKGNKMKKILVAKQDNGKRKCTASSSRKKNTAPALMFSNRRQVPEKEKIRVHGLASRHTSSVPSVLITMQPTHVYMGQMKLPKAWAQKYMRKKSETITLRIPSSRRTWTATISCRMEGLVIQSGWEVFVMDNELEELDICVFELAQGGKHNLKPVVLDVNIYRVENEIIEPL</sequence>
<dbReference type="InterPro" id="IPR044837">
    <property type="entry name" value="REM16-like"/>
</dbReference>
<dbReference type="Proteomes" id="UP001152561">
    <property type="component" value="Unassembled WGS sequence"/>
</dbReference>
<dbReference type="PANTHER" id="PTHR31391">
    <property type="entry name" value="B3 DOMAIN-CONTAINING PROTEIN OS11G0197600-RELATED"/>
    <property type="match status" value="1"/>
</dbReference>
<feature type="region of interest" description="Disordered" evidence="6">
    <location>
        <begin position="137"/>
        <end position="218"/>
    </location>
</feature>
<evidence type="ECO:0000259" key="7">
    <source>
        <dbReference type="PROSITE" id="PS50863"/>
    </source>
</evidence>
<keyword evidence="4" id="KW-0804">Transcription</keyword>
<name>A0A9Q1R9D8_9SOLA</name>
<dbReference type="PROSITE" id="PS50863">
    <property type="entry name" value="B3"/>
    <property type="match status" value="2"/>
</dbReference>
<evidence type="ECO:0000256" key="4">
    <source>
        <dbReference type="ARBA" id="ARBA00023163"/>
    </source>
</evidence>
<dbReference type="InterPro" id="IPR003340">
    <property type="entry name" value="B3_DNA-bd"/>
</dbReference>
<feature type="compositionally biased region" description="Basic and acidic residues" evidence="6">
    <location>
        <begin position="163"/>
        <end position="174"/>
    </location>
</feature>
<reference evidence="9" key="1">
    <citation type="journal article" date="2023" name="Proc. Natl. Acad. Sci. U.S.A.">
        <title>Genomic and structural basis for evolution of tropane alkaloid biosynthesis.</title>
        <authorList>
            <person name="Wanga Y.-J."/>
            <person name="Taina T."/>
            <person name="Yua J.-Y."/>
            <person name="Lia J."/>
            <person name="Xua B."/>
            <person name="Chenc J."/>
            <person name="D'Auriad J.C."/>
            <person name="Huanga J.-P."/>
            <person name="Huanga S.-X."/>
        </authorList>
    </citation>
    <scope>NUCLEOTIDE SEQUENCE [LARGE SCALE GENOMIC DNA]</scope>
    <source>
        <strain evidence="9">cv. KIB-2019</strain>
    </source>
</reference>
<dbReference type="InterPro" id="IPR015300">
    <property type="entry name" value="DNA-bd_pseudobarrel_sf"/>
</dbReference>
<evidence type="ECO:0000256" key="5">
    <source>
        <dbReference type="ARBA" id="ARBA00023242"/>
    </source>
</evidence>
<dbReference type="SUPFAM" id="SSF101936">
    <property type="entry name" value="DNA-binding pseudobarrel domain"/>
    <property type="match status" value="2"/>
</dbReference>
<dbReference type="PANTHER" id="PTHR31391:SF137">
    <property type="entry name" value="B3 DOMAIN-CONTAINING PROTEIN REM16-LIKE"/>
    <property type="match status" value="1"/>
</dbReference>
<gene>
    <name evidence="8" type="ORF">K7X08_018703</name>
</gene>
<dbReference type="GO" id="GO:0005634">
    <property type="term" value="C:nucleus"/>
    <property type="evidence" value="ECO:0007669"/>
    <property type="project" value="UniProtKB-SubCell"/>
</dbReference>
<feature type="compositionally biased region" description="Basic and acidic residues" evidence="6">
    <location>
        <begin position="137"/>
        <end position="153"/>
    </location>
</feature>
<comment type="caution">
    <text evidence="8">The sequence shown here is derived from an EMBL/GenBank/DDBJ whole genome shotgun (WGS) entry which is preliminary data.</text>
</comment>
<keyword evidence="2" id="KW-0805">Transcription regulation</keyword>
<protein>
    <recommendedName>
        <fullName evidence="7">TF-B3 domain-containing protein</fullName>
    </recommendedName>
</protein>
<dbReference type="EMBL" id="JAJAGQ010000013">
    <property type="protein sequence ID" value="KAJ8546120.1"/>
    <property type="molecule type" value="Genomic_DNA"/>
</dbReference>
<evidence type="ECO:0000256" key="3">
    <source>
        <dbReference type="ARBA" id="ARBA00023125"/>
    </source>
</evidence>
<feature type="domain" description="TF-B3" evidence="7">
    <location>
        <begin position="22"/>
        <end position="118"/>
    </location>
</feature>
<dbReference type="OrthoDB" id="590488at2759"/>
<dbReference type="GO" id="GO:0003677">
    <property type="term" value="F:DNA binding"/>
    <property type="evidence" value="ECO:0007669"/>
    <property type="project" value="UniProtKB-KW"/>
</dbReference>
<dbReference type="AlphaFoldDB" id="A0A9Q1R9D8"/>
<keyword evidence="3" id="KW-0238">DNA-binding</keyword>
<organism evidence="8 9">
    <name type="scientific">Anisodus acutangulus</name>
    <dbReference type="NCBI Taxonomy" id="402998"/>
    <lineage>
        <taxon>Eukaryota</taxon>
        <taxon>Viridiplantae</taxon>
        <taxon>Streptophyta</taxon>
        <taxon>Embryophyta</taxon>
        <taxon>Tracheophyta</taxon>
        <taxon>Spermatophyta</taxon>
        <taxon>Magnoliopsida</taxon>
        <taxon>eudicotyledons</taxon>
        <taxon>Gunneridae</taxon>
        <taxon>Pentapetalae</taxon>
        <taxon>asterids</taxon>
        <taxon>lamiids</taxon>
        <taxon>Solanales</taxon>
        <taxon>Solanaceae</taxon>
        <taxon>Solanoideae</taxon>
        <taxon>Hyoscyameae</taxon>
        <taxon>Anisodus</taxon>
    </lineage>
</organism>
<accession>A0A9Q1R9D8</accession>
<evidence type="ECO:0000313" key="8">
    <source>
        <dbReference type="EMBL" id="KAJ8546120.1"/>
    </source>
</evidence>
<keyword evidence="5" id="KW-0539">Nucleus</keyword>
<keyword evidence="9" id="KW-1185">Reference proteome</keyword>
<dbReference type="CDD" id="cd10017">
    <property type="entry name" value="B3_DNA"/>
    <property type="match status" value="2"/>
</dbReference>
<evidence type="ECO:0000256" key="1">
    <source>
        <dbReference type="ARBA" id="ARBA00004123"/>
    </source>
</evidence>
<dbReference type="SMART" id="SM01019">
    <property type="entry name" value="B3"/>
    <property type="match status" value="2"/>
</dbReference>
<evidence type="ECO:0000256" key="2">
    <source>
        <dbReference type="ARBA" id="ARBA00023015"/>
    </source>
</evidence>
<dbReference type="Gene3D" id="2.40.330.10">
    <property type="entry name" value="DNA-binding pseudobarrel domain"/>
    <property type="match status" value="2"/>
</dbReference>